<evidence type="ECO:0000256" key="1">
    <source>
        <dbReference type="SAM" id="MobiDB-lite"/>
    </source>
</evidence>
<gene>
    <name evidence="2" type="ORF">N0F65_007527</name>
</gene>
<feature type="region of interest" description="Disordered" evidence="1">
    <location>
        <begin position="21"/>
        <end position="47"/>
    </location>
</feature>
<reference evidence="2" key="2">
    <citation type="journal article" date="2023" name="Microbiol Resour">
        <title>Decontamination and Annotation of the Draft Genome Sequence of the Oomycete Lagenidium giganteum ARSEF 373.</title>
        <authorList>
            <person name="Morgan W.R."/>
            <person name="Tartar A."/>
        </authorList>
    </citation>
    <scope>NUCLEOTIDE SEQUENCE</scope>
    <source>
        <strain evidence="2">ARSEF 373</strain>
    </source>
</reference>
<protein>
    <submittedName>
        <fullName evidence="2">Uncharacterized protein</fullName>
    </submittedName>
</protein>
<dbReference type="AlphaFoldDB" id="A0AAV2ZIN9"/>
<proteinExistence type="predicted"/>
<keyword evidence="3" id="KW-1185">Reference proteome</keyword>
<organism evidence="2 3">
    <name type="scientific">Lagenidium giganteum</name>
    <dbReference type="NCBI Taxonomy" id="4803"/>
    <lineage>
        <taxon>Eukaryota</taxon>
        <taxon>Sar</taxon>
        <taxon>Stramenopiles</taxon>
        <taxon>Oomycota</taxon>
        <taxon>Peronosporomycetes</taxon>
        <taxon>Pythiales</taxon>
        <taxon>Pythiaceae</taxon>
    </lineage>
</organism>
<sequence length="685" mass="76318">MEAQRHVSRWRLCRSRDSDLAAAGVSRSDSTPATASQQQSATVDDASDGQAPVSLRYLNEFVSKLQCAPALLDHKIFPDAKEITESMGLFNAVHRFLLPDEPAIAADESDANAKSDGIVVVGDGNTPRSAAMFAFRLKNWKCYSVDPAMEKQSTPRSHGWESIENLVVVRNKIENVRITLRRAIVVLVHAHVTLPQALSAIDAETVLGVVTMPCCNWYGEHEQLNGRHPDLVYDDFSVMSNHREIRLWAHESRRSAISMDLFAATANKKGWIRKEFVGGEPAVGDGQVLDESTQQSSAKPAASPFERFHNMFISADKEHVHEGRLVTGPSGKMGKAIDSAISQRGYKNILLLDAVGTEETLLRYLSMETTQAVYTIKPSNMDSEKITNSCRFQLTRHQSNEGSQLSSDAAGELTIESAGIDQGYTIHCDIHFDCVVDRWFLYNSFRDKPKNVVLIRSLMMIIAALGPVASVSPRKDWRKKVFWSHPHLCQSVESCTIRGTSEAGEVSQFIYFCTRKEGAKRAASTTPVPYARQAEKETILALSNLLTADFFTRQSQLASASNIHSWTLEDVKKHELANDADGELVRFTGFVSRVRRFTTGLCFLSLLPQYAPQYSQGQINPGKVEVFLKISILNWTKEFFEDVIHMLHKGDEVDIVGAMDKNDRGVPILCVRSIRVLNSTFEAFD</sequence>
<evidence type="ECO:0000313" key="2">
    <source>
        <dbReference type="EMBL" id="DBA05365.1"/>
    </source>
</evidence>
<dbReference type="EMBL" id="DAKRPA010000001">
    <property type="protein sequence ID" value="DBA05365.1"/>
    <property type="molecule type" value="Genomic_DNA"/>
</dbReference>
<reference evidence="2" key="1">
    <citation type="submission" date="2022-11" db="EMBL/GenBank/DDBJ databases">
        <authorList>
            <person name="Morgan W.R."/>
            <person name="Tartar A."/>
        </authorList>
    </citation>
    <scope>NUCLEOTIDE SEQUENCE</scope>
    <source>
        <strain evidence="2">ARSEF 373</strain>
    </source>
</reference>
<comment type="caution">
    <text evidence="2">The sequence shown here is derived from an EMBL/GenBank/DDBJ whole genome shotgun (WGS) entry which is preliminary data.</text>
</comment>
<feature type="compositionally biased region" description="Polar residues" evidence="1">
    <location>
        <begin position="27"/>
        <end position="42"/>
    </location>
</feature>
<name>A0AAV2ZIN9_9STRA</name>
<accession>A0AAV2ZIN9</accession>
<dbReference type="Proteomes" id="UP001146120">
    <property type="component" value="Unassembled WGS sequence"/>
</dbReference>
<evidence type="ECO:0000313" key="3">
    <source>
        <dbReference type="Proteomes" id="UP001146120"/>
    </source>
</evidence>